<feature type="compositionally biased region" description="Low complexity" evidence="1">
    <location>
        <begin position="92"/>
        <end position="113"/>
    </location>
</feature>
<organism evidence="2 3">
    <name type="scientific">Microtus ochrogaster</name>
    <name type="common">Prairie vole</name>
    <dbReference type="NCBI Taxonomy" id="79684"/>
    <lineage>
        <taxon>Eukaryota</taxon>
        <taxon>Metazoa</taxon>
        <taxon>Chordata</taxon>
        <taxon>Craniata</taxon>
        <taxon>Vertebrata</taxon>
        <taxon>Euteleostomi</taxon>
        <taxon>Mammalia</taxon>
        <taxon>Eutheria</taxon>
        <taxon>Euarchontoglires</taxon>
        <taxon>Glires</taxon>
        <taxon>Rodentia</taxon>
        <taxon>Myomorpha</taxon>
        <taxon>Muroidea</taxon>
        <taxon>Cricetidae</taxon>
        <taxon>Arvicolinae</taxon>
        <taxon>Microtus</taxon>
    </lineage>
</organism>
<comment type="caution">
    <text evidence="2">The sequence shown here is derived from an EMBL/GenBank/DDBJ whole genome shotgun (WGS) entry which is preliminary data.</text>
</comment>
<reference evidence="2" key="1">
    <citation type="submission" date="2020-03" db="EMBL/GenBank/DDBJ databases">
        <title>Studies in the Genomics of Life Span.</title>
        <authorList>
            <person name="Glass D."/>
        </authorList>
    </citation>
    <scope>NUCLEOTIDE SEQUENCE</scope>
    <source>
        <strain evidence="2">LTLLF</strain>
        <tissue evidence="2">Muscle</tissue>
    </source>
</reference>
<protein>
    <submittedName>
        <fullName evidence="2">Myelin regulatory factor</fullName>
    </submittedName>
</protein>
<name>A0A8J6GVL3_MICOH</name>
<proteinExistence type="predicted"/>
<evidence type="ECO:0000256" key="1">
    <source>
        <dbReference type="SAM" id="MobiDB-lite"/>
    </source>
</evidence>
<feature type="region of interest" description="Disordered" evidence="1">
    <location>
        <begin position="81"/>
        <end position="158"/>
    </location>
</feature>
<dbReference type="Proteomes" id="UP000710432">
    <property type="component" value="Unassembled WGS sequence"/>
</dbReference>
<dbReference type="AlphaFoldDB" id="A0A8J6GVL3"/>
<dbReference type="EMBL" id="JAATJU010019998">
    <property type="protein sequence ID" value="KAH0516588.1"/>
    <property type="molecule type" value="Genomic_DNA"/>
</dbReference>
<gene>
    <name evidence="2" type="ORF">LTLLF_209725</name>
</gene>
<evidence type="ECO:0000313" key="3">
    <source>
        <dbReference type="Proteomes" id="UP000710432"/>
    </source>
</evidence>
<evidence type="ECO:0000313" key="2">
    <source>
        <dbReference type="EMBL" id="KAH0516588.1"/>
    </source>
</evidence>
<sequence length="158" mass="16215">MGHAGTTDLGFQLSLKLEPGAQWFLEFLDVCFALPDLMPPSHDISGALEPSNIDTSILEEYIGKEDASDLCFPDISAPASTASFPHGPPAIPGSSGLHHLSPPGSGPSPGRHGPLPPPTYGTPLNCNNNNGMGTAPKPFLGGSGPPIKAEPKAPYAPG</sequence>
<accession>A0A8J6GVL3</accession>